<comment type="caution">
    <text evidence="2">The sequence shown here is derived from an EMBL/GenBank/DDBJ whole genome shotgun (WGS) entry which is preliminary data.</text>
</comment>
<keyword evidence="1" id="KW-0472">Membrane</keyword>
<dbReference type="EMBL" id="WJXA01000010">
    <property type="protein sequence ID" value="KAF7130084.1"/>
    <property type="molecule type" value="Genomic_DNA"/>
</dbReference>
<gene>
    <name evidence="2" type="ORF">RHSIM_Rhsim10G0016200</name>
</gene>
<dbReference type="OrthoDB" id="1798389at2759"/>
<dbReference type="Proteomes" id="UP000626092">
    <property type="component" value="Unassembled WGS sequence"/>
</dbReference>
<keyword evidence="1" id="KW-0812">Transmembrane</keyword>
<reference evidence="2" key="1">
    <citation type="submission" date="2019-11" db="EMBL/GenBank/DDBJ databases">
        <authorList>
            <person name="Liu Y."/>
            <person name="Hou J."/>
            <person name="Li T.-Q."/>
            <person name="Guan C.-H."/>
            <person name="Wu X."/>
            <person name="Wu H.-Z."/>
            <person name="Ling F."/>
            <person name="Zhang R."/>
            <person name="Shi X.-G."/>
            <person name="Ren J.-P."/>
            <person name="Chen E.-F."/>
            <person name="Sun J.-M."/>
        </authorList>
    </citation>
    <scope>NUCLEOTIDE SEQUENCE</scope>
    <source>
        <strain evidence="2">Adult_tree_wgs_1</strain>
        <tissue evidence="2">Leaves</tissue>
    </source>
</reference>
<protein>
    <submittedName>
        <fullName evidence="2">Uncharacterized protein</fullName>
    </submittedName>
</protein>
<feature type="transmembrane region" description="Helical" evidence="1">
    <location>
        <begin position="58"/>
        <end position="80"/>
    </location>
</feature>
<keyword evidence="3" id="KW-1185">Reference proteome</keyword>
<organism evidence="2 3">
    <name type="scientific">Rhododendron simsii</name>
    <name type="common">Sims's rhododendron</name>
    <dbReference type="NCBI Taxonomy" id="118357"/>
    <lineage>
        <taxon>Eukaryota</taxon>
        <taxon>Viridiplantae</taxon>
        <taxon>Streptophyta</taxon>
        <taxon>Embryophyta</taxon>
        <taxon>Tracheophyta</taxon>
        <taxon>Spermatophyta</taxon>
        <taxon>Magnoliopsida</taxon>
        <taxon>eudicotyledons</taxon>
        <taxon>Gunneridae</taxon>
        <taxon>Pentapetalae</taxon>
        <taxon>asterids</taxon>
        <taxon>Ericales</taxon>
        <taxon>Ericaceae</taxon>
        <taxon>Ericoideae</taxon>
        <taxon>Rhodoreae</taxon>
        <taxon>Rhododendron</taxon>
    </lineage>
</organism>
<name>A0A834GAV7_RHOSS</name>
<accession>A0A834GAV7</accession>
<proteinExistence type="predicted"/>
<keyword evidence="1" id="KW-1133">Transmembrane helix</keyword>
<evidence type="ECO:0000256" key="1">
    <source>
        <dbReference type="SAM" id="Phobius"/>
    </source>
</evidence>
<evidence type="ECO:0000313" key="2">
    <source>
        <dbReference type="EMBL" id="KAF7130084.1"/>
    </source>
</evidence>
<dbReference type="AlphaFoldDB" id="A0A834GAV7"/>
<evidence type="ECO:0000313" key="3">
    <source>
        <dbReference type="Proteomes" id="UP000626092"/>
    </source>
</evidence>
<sequence>MDTDTNPPSANHRRPWKHLMPFSQACTVKHLAIAIEKLTGTAHQCRLQKTESQVREQVLRWLSFLASVGLVLLGEFFVGLGEADVCFALQVQEFELQLKEVLRVYDLGEMVIRMGNRAWAVPINDLHLDAQRFADFIGVLQLEFLDCLLVIMLPTAKFRVVVVREDVDVEKLYAWY</sequence>